<dbReference type="SUPFAM" id="SSF46785">
    <property type="entry name" value="Winged helix' DNA-binding domain"/>
    <property type="match status" value="1"/>
</dbReference>
<dbReference type="InterPro" id="IPR036390">
    <property type="entry name" value="WH_DNA-bd_sf"/>
</dbReference>
<dbReference type="Pfam" id="PF08279">
    <property type="entry name" value="HTH_11"/>
    <property type="match status" value="1"/>
</dbReference>
<proteinExistence type="predicted"/>
<protein>
    <submittedName>
        <fullName evidence="4">Putative DNA-binding transcriptional regulator YafY</fullName>
    </submittedName>
</protein>
<dbReference type="Pfam" id="PF25583">
    <property type="entry name" value="WCX"/>
    <property type="match status" value="1"/>
</dbReference>
<evidence type="ECO:0000313" key="5">
    <source>
        <dbReference type="Proteomes" id="UP000231586"/>
    </source>
</evidence>
<evidence type="ECO:0000259" key="2">
    <source>
        <dbReference type="Pfam" id="PF13280"/>
    </source>
</evidence>
<dbReference type="InterPro" id="IPR057727">
    <property type="entry name" value="WCX_dom"/>
</dbReference>
<feature type="domain" description="Helix-turn-helix type 11" evidence="1">
    <location>
        <begin position="7"/>
        <end position="62"/>
    </location>
</feature>
<sequence length="332" mass="36257">MLRTSSRLLSLLALLQSRPVWPGAALAERLDVTTRTVRLDVDRLRELGYPIDSTPGRGGGYRLGPGGRMPPLLLDDAEAVAVALGLRAVRGVAGVEDAAASARTKLAQVLPHPLQRRVDALTRTTESGPQNTDSNVADPVVDHTVLTRIADAVRDHERLRARVARPCADGSAVPDASDDVVRRADLEPYRLVAWQRRWYLVAREVPSGAWRALRVDWLDLSAMPQPRFTPRPMTDDEYTRFVVHEVASAGWAVHARVTVLASADEVRSRINDAVGVVEPVDEMTSVLVTGSDSVEVLAVYLGMLGLDFRVDSPPALVEHVRVLARRYGAAAR</sequence>
<gene>
    <name evidence="4" type="ORF">CLV34_1029</name>
</gene>
<evidence type="ECO:0000313" key="4">
    <source>
        <dbReference type="EMBL" id="PJI95173.1"/>
    </source>
</evidence>
<dbReference type="EMBL" id="PGTZ01000006">
    <property type="protein sequence ID" value="PJI95173.1"/>
    <property type="molecule type" value="Genomic_DNA"/>
</dbReference>
<feature type="domain" description="WCX" evidence="3">
    <location>
        <begin position="254"/>
        <end position="326"/>
    </location>
</feature>
<dbReference type="OrthoDB" id="8555652at2"/>
<dbReference type="Proteomes" id="UP000231586">
    <property type="component" value="Unassembled WGS sequence"/>
</dbReference>
<dbReference type="PANTHER" id="PTHR34580">
    <property type="match status" value="1"/>
</dbReference>
<dbReference type="InterPro" id="IPR013196">
    <property type="entry name" value="HTH_11"/>
</dbReference>
<keyword evidence="5" id="KW-1185">Reference proteome</keyword>
<dbReference type="Gene3D" id="1.10.10.10">
    <property type="entry name" value="Winged helix-like DNA-binding domain superfamily/Winged helix DNA-binding domain"/>
    <property type="match status" value="1"/>
</dbReference>
<dbReference type="InterPro" id="IPR036388">
    <property type="entry name" value="WH-like_DNA-bd_sf"/>
</dbReference>
<organism evidence="4 5">
    <name type="scientific">Luteimicrobium subarcticum</name>
    <dbReference type="NCBI Taxonomy" id="620910"/>
    <lineage>
        <taxon>Bacteria</taxon>
        <taxon>Bacillati</taxon>
        <taxon>Actinomycetota</taxon>
        <taxon>Actinomycetes</taxon>
        <taxon>Micrococcales</taxon>
        <taxon>Luteimicrobium</taxon>
    </lineage>
</organism>
<dbReference type="PANTHER" id="PTHR34580:SF3">
    <property type="entry name" value="PROTEIN PAFB"/>
    <property type="match status" value="1"/>
</dbReference>
<dbReference type="InterPro" id="IPR026881">
    <property type="entry name" value="WYL_dom"/>
</dbReference>
<accession>A0A2M8WW79</accession>
<evidence type="ECO:0000259" key="1">
    <source>
        <dbReference type="Pfam" id="PF08279"/>
    </source>
</evidence>
<keyword evidence="4" id="KW-0238">DNA-binding</keyword>
<name>A0A2M8WW79_9MICO</name>
<evidence type="ECO:0000259" key="3">
    <source>
        <dbReference type="Pfam" id="PF25583"/>
    </source>
</evidence>
<reference evidence="4 5" key="1">
    <citation type="submission" date="2017-11" db="EMBL/GenBank/DDBJ databases">
        <title>Genomic Encyclopedia of Archaeal and Bacterial Type Strains, Phase II (KMG-II): From Individual Species to Whole Genera.</title>
        <authorList>
            <person name="Goeker M."/>
        </authorList>
    </citation>
    <scope>NUCLEOTIDE SEQUENCE [LARGE SCALE GENOMIC DNA]</scope>
    <source>
        <strain evidence="4 5">DSM 22413</strain>
    </source>
</reference>
<dbReference type="GO" id="GO:0003677">
    <property type="term" value="F:DNA binding"/>
    <property type="evidence" value="ECO:0007669"/>
    <property type="project" value="UniProtKB-KW"/>
</dbReference>
<comment type="caution">
    <text evidence="4">The sequence shown here is derived from an EMBL/GenBank/DDBJ whole genome shotgun (WGS) entry which is preliminary data.</text>
</comment>
<dbReference type="Pfam" id="PF13280">
    <property type="entry name" value="WYL"/>
    <property type="match status" value="1"/>
</dbReference>
<feature type="domain" description="WYL" evidence="2">
    <location>
        <begin position="145"/>
        <end position="218"/>
    </location>
</feature>
<dbReference type="InterPro" id="IPR051534">
    <property type="entry name" value="CBASS_pafABC_assoc_protein"/>
</dbReference>
<dbReference type="RefSeq" id="WP_100349080.1">
    <property type="nucleotide sequence ID" value="NZ_PGTZ01000006.1"/>
</dbReference>
<dbReference type="AlphaFoldDB" id="A0A2M8WW79"/>